<feature type="compositionally biased region" description="Polar residues" evidence="2">
    <location>
        <begin position="471"/>
        <end position="481"/>
    </location>
</feature>
<dbReference type="AlphaFoldDB" id="L7ML10"/>
<dbReference type="PROSITE" id="PS50158">
    <property type="entry name" value="ZF_CCHC"/>
    <property type="match status" value="1"/>
</dbReference>
<dbReference type="GO" id="GO:0003676">
    <property type="term" value="F:nucleic acid binding"/>
    <property type="evidence" value="ECO:0007669"/>
    <property type="project" value="InterPro"/>
</dbReference>
<feature type="region of interest" description="Disordered" evidence="2">
    <location>
        <begin position="17"/>
        <end position="37"/>
    </location>
</feature>
<sequence>THEGHRRCLTSGGECCPVPESSHATQRSPASPRTSLELHSGRRLHHLRSVMSQDDQPSTAATPMLASATNPSWMVTSPQKDPPMFAGLRGEDVEDWLEEYDRLSAINHWDEPAKLTHVAFCLTCVAKTWFLNHATDFPNWTSFTVQLRWIFANPSLRSDIAKKRLAGRVQHTGESYTSYIEDVLALCRRVDSSMVENDRVRYLLKGIGTVAFNALLARNPTTGADIVATCQRLDKLQATRLQPDISDQRSSNDTELRALIRSIIREELSAQASPCHLDVHTTPPPANLRDIVKEELAAMSGTQVLSPHPMPTPTYAQVAAMTPPPQYTPLQIPSPHSLPTPTYVQMATMAPPSQHTLQAPGVHGSLNSLTPRAPAQPYNTWRSPRPICFYCGIRGHISRFCRRRQQDERRGYDDFERDEFYSTGPQHSRPYQNSPRRSQSPQNFGAVGSSRYPRRRSPSPMRRSTSPLRPATSTPDHQLEN</sequence>
<reference evidence="4" key="1">
    <citation type="submission" date="2012-11" db="EMBL/GenBank/DDBJ databases">
        <authorList>
            <person name="Lucero-Rivera Y.E."/>
            <person name="Tovar-Ramirez D."/>
        </authorList>
    </citation>
    <scope>NUCLEOTIDE SEQUENCE</scope>
    <source>
        <tissue evidence="4">Salivary gland</tissue>
    </source>
</reference>
<dbReference type="PANTHER" id="PTHR33194">
    <property type="entry name" value="ZINC KNUCKLE DOMAINCONTAINING PROTEIN"/>
    <property type="match status" value="1"/>
</dbReference>
<feature type="compositionally biased region" description="Polar residues" evidence="2">
    <location>
        <begin position="423"/>
        <end position="443"/>
    </location>
</feature>
<feature type="compositionally biased region" description="Basic and acidic residues" evidence="2">
    <location>
        <begin position="404"/>
        <end position="420"/>
    </location>
</feature>
<feature type="region of interest" description="Disordered" evidence="2">
    <location>
        <begin position="404"/>
        <end position="481"/>
    </location>
</feature>
<feature type="compositionally biased region" description="Polar residues" evidence="2">
    <location>
        <begin position="22"/>
        <end position="34"/>
    </location>
</feature>
<keyword evidence="1" id="KW-0862">Zinc</keyword>
<evidence type="ECO:0000256" key="1">
    <source>
        <dbReference type="PROSITE-ProRule" id="PRU00047"/>
    </source>
</evidence>
<keyword evidence="1" id="KW-0863">Zinc-finger</keyword>
<dbReference type="EMBL" id="GACK01001066">
    <property type="protein sequence ID" value="JAA63968.1"/>
    <property type="molecule type" value="mRNA"/>
</dbReference>
<evidence type="ECO:0000259" key="3">
    <source>
        <dbReference type="PROSITE" id="PS50158"/>
    </source>
</evidence>
<proteinExistence type="evidence at transcript level"/>
<accession>L7ML10</accession>
<protein>
    <recommendedName>
        <fullName evidence="3">CCHC-type domain-containing protein</fullName>
    </recommendedName>
</protein>
<evidence type="ECO:0000313" key="4">
    <source>
        <dbReference type="EMBL" id="JAA63968.1"/>
    </source>
</evidence>
<name>L7ML10_RHIPC</name>
<dbReference type="GO" id="GO:0008270">
    <property type="term" value="F:zinc ion binding"/>
    <property type="evidence" value="ECO:0007669"/>
    <property type="project" value="UniProtKB-KW"/>
</dbReference>
<dbReference type="InterPro" id="IPR001878">
    <property type="entry name" value="Znf_CCHC"/>
</dbReference>
<keyword evidence="1" id="KW-0479">Metal-binding</keyword>
<evidence type="ECO:0000256" key="2">
    <source>
        <dbReference type="SAM" id="MobiDB-lite"/>
    </source>
</evidence>
<reference evidence="4" key="2">
    <citation type="journal article" date="2015" name="J. Proteomics">
        <title>Sexual differences in the sialomes of the zebra tick, Rhipicephalus pulchellus.</title>
        <authorList>
            <person name="Tan A.W."/>
            <person name="Francischetti I.M."/>
            <person name="Slovak M."/>
            <person name="Kini R.M."/>
            <person name="Ribeiro J.M."/>
        </authorList>
    </citation>
    <scope>NUCLEOTIDE SEQUENCE</scope>
    <source>
        <tissue evidence="4">Salivary gland</tissue>
    </source>
</reference>
<feature type="compositionally biased region" description="Low complexity" evidence="2">
    <location>
        <begin position="458"/>
        <end position="470"/>
    </location>
</feature>
<dbReference type="PANTHER" id="PTHR33194:SF4">
    <property type="entry name" value="CCHC-TYPE DOMAIN-CONTAINING PROTEIN"/>
    <property type="match status" value="1"/>
</dbReference>
<feature type="domain" description="CCHC-type" evidence="3">
    <location>
        <begin position="388"/>
        <end position="403"/>
    </location>
</feature>
<organism evidence="4">
    <name type="scientific">Rhipicephalus pulchellus</name>
    <name type="common">Yellow backed tick</name>
    <name type="synonym">Dermacentor pulchellus</name>
    <dbReference type="NCBI Taxonomy" id="72859"/>
    <lineage>
        <taxon>Eukaryota</taxon>
        <taxon>Metazoa</taxon>
        <taxon>Ecdysozoa</taxon>
        <taxon>Arthropoda</taxon>
        <taxon>Chelicerata</taxon>
        <taxon>Arachnida</taxon>
        <taxon>Acari</taxon>
        <taxon>Parasitiformes</taxon>
        <taxon>Ixodida</taxon>
        <taxon>Ixodoidea</taxon>
        <taxon>Ixodidae</taxon>
        <taxon>Rhipicephalinae</taxon>
        <taxon>Rhipicephalus</taxon>
        <taxon>Rhipicephalus</taxon>
    </lineage>
</organism>
<feature type="non-terminal residue" evidence="4">
    <location>
        <position position="1"/>
    </location>
</feature>